<dbReference type="InterPro" id="IPR046513">
    <property type="entry name" value="DUF6691"/>
</dbReference>
<feature type="transmembrane region" description="Helical" evidence="8">
    <location>
        <begin position="20"/>
        <end position="40"/>
    </location>
</feature>
<evidence type="ECO:0000256" key="6">
    <source>
        <dbReference type="ARBA" id="ARBA00022989"/>
    </source>
</evidence>
<accession>A0A8J5XUX3</accession>
<evidence type="ECO:0000256" key="3">
    <source>
        <dbReference type="ARBA" id="ARBA00022475"/>
    </source>
</evidence>
<dbReference type="AlphaFoldDB" id="A0A8J5XUX3"/>
<keyword evidence="10" id="KW-1185">Reference proteome</keyword>
<evidence type="ECO:0000256" key="8">
    <source>
        <dbReference type="SAM" id="Phobius"/>
    </source>
</evidence>
<feature type="transmembrane region" description="Helical" evidence="8">
    <location>
        <begin position="135"/>
        <end position="157"/>
    </location>
</feature>
<dbReference type="PANTHER" id="PTHR30574:SF1">
    <property type="entry name" value="SULPHUR TRANSPORT DOMAIN-CONTAINING PROTEIN"/>
    <property type="match status" value="1"/>
</dbReference>
<keyword evidence="4" id="KW-0997">Cell inner membrane</keyword>
<evidence type="ECO:0000313" key="10">
    <source>
        <dbReference type="Proteomes" id="UP000751190"/>
    </source>
</evidence>
<evidence type="ECO:0000313" key="9">
    <source>
        <dbReference type="EMBL" id="KAG8471074.1"/>
    </source>
</evidence>
<keyword evidence="7 8" id="KW-0472">Membrane</keyword>
<dbReference type="InterPro" id="IPR007272">
    <property type="entry name" value="Sulf_transp_TsuA/YedE"/>
</dbReference>
<comment type="subcellular location">
    <subcellularLocation>
        <location evidence="1">Cell inner membrane</location>
        <topology evidence="1">Multi-pass membrane protein</topology>
    </subcellularLocation>
</comment>
<keyword evidence="3" id="KW-1003">Cell membrane</keyword>
<feature type="transmembrane region" description="Helical" evidence="8">
    <location>
        <begin position="208"/>
        <end position="227"/>
    </location>
</feature>
<evidence type="ECO:0000256" key="2">
    <source>
        <dbReference type="ARBA" id="ARBA00022448"/>
    </source>
</evidence>
<feature type="transmembrane region" description="Helical" evidence="8">
    <location>
        <begin position="97"/>
        <end position="114"/>
    </location>
</feature>
<dbReference type="Proteomes" id="UP000751190">
    <property type="component" value="Unassembled WGS sequence"/>
</dbReference>
<name>A0A8J5XUX3_DIALT</name>
<evidence type="ECO:0000256" key="7">
    <source>
        <dbReference type="ARBA" id="ARBA00023136"/>
    </source>
</evidence>
<feature type="transmembrane region" description="Helical" evidence="8">
    <location>
        <begin position="169"/>
        <end position="187"/>
    </location>
</feature>
<feature type="transmembrane region" description="Helical" evidence="8">
    <location>
        <begin position="247"/>
        <end position="268"/>
    </location>
</feature>
<dbReference type="EMBL" id="JAGTXO010000001">
    <property type="protein sequence ID" value="KAG8471074.1"/>
    <property type="molecule type" value="Genomic_DNA"/>
</dbReference>
<dbReference type="Pfam" id="PF04143">
    <property type="entry name" value="Sulf_transp"/>
    <property type="match status" value="1"/>
</dbReference>
<keyword evidence="2" id="KW-0813">Transport</keyword>
<feature type="transmembrane region" description="Helical" evidence="8">
    <location>
        <begin position="68"/>
        <end position="85"/>
    </location>
</feature>
<evidence type="ECO:0000256" key="4">
    <source>
        <dbReference type="ARBA" id="ARBA00022519"/>
    </source>
</evidence>
<dbReference type="Pfam" id="PF20398">
    <property type="entry name" value="DUF6691"/>
    <property type="match status" value="1"/>
</dbReference>
<gene>
    <name evidence="9" type="ORF">KFE25_009495</name>
</gene>
<keyword evidence="6 8" id="KW-1133">Transmembrane helix</keyword>
<dbReference type="OMA" id="MLASCIM"/>
<evidence type="ECO:0000256" key="1">
    <source>
        <dbReference type="ARBA" id="ARBA00004429"/>
    </source>
</evidence>
<evidence type="ECO:0000256" key="5">
    <source>
        <dbReference type="ARBA" id="ARBA00022692"/>
    </source>
</evidence>
<comment type="caution">
    <text evidence="9">The sequence shown here is derived from an EMBL/GenBank/DDBJ whole genome shotgun (WGS) entry which is preliminary data.</text>
</comment>
<proteinExistence type="predicted"/>
<dbReference type="PANTHER" id="PTHR30574">
    <property type="entry name" value="INNER MEMBRANE PROTEIN YEDE"/>
    <property type="match status" value="1"/>
</dbReference>
<dbReference type="GO" id="GO:0005886">
    <property type="term" value="C:plasma membrane"/>
    <property type="evidence" value="ECO:0007669"/>
    <property type="project" value="UniProtKB-SubCell"/>
</dbReference>
<sequence>MRDVHIAPLHITPQSTTLSALLGLLGGACLALAASAHLLLRGRITGISGICAALSSPFLAPEKRHWRVAFLAGMGVASALVARLLPEAFAADAQDPSPLAAFVAGALVGAGTKLGSGCTSGHGVCGLPRFSRRSLVAVCTFMAVGVITASTIGALGLRPALTTPAPPSAALSGAVAAAAAMALAVLIGGRTPAANGKDELAPREHVDAALSAGLGALFAVGLSVSGMARPSRVLGFLDPFSRAGWDPTLACVLGGALAVNVCTFGLILRRSRPLLARAFELPTARDVTPSLLVGSATFGLGWGLAGVCPGPAIVILGAGKPVAVAFVAALLGAQAATEAAQACYDVAPAHAVVAVAPALAAASGADPDLAERAHGLCVGGSRVAASAALLGAGRT</sequence>
<organism evidence="9 10">
    <name type="scientific">Diacronema lutheri</name>
    <name type="common">Unicellular marine alga</name>
    <name type="synonym">Monochrysis lutheri</name>
    <dbReference type="NCBI Taxonomy" id="2081491"/>
    <lineage>
        <taxon>Eukaryota</taxon>
        <taxon>Haptista</taxon>
        <taxon>Haptophyta</taxon>
        <taxon>Pavlovophyceae</taxon>
        <taxon>Pavlovales</taxon>
        <taxon>Pavlovaceae</taxon>
        <taxon>Diacronema</taxon>
    </lineage>
</organism>
<dbReference type="OrthoDB" id="10254418at2759"/>
<protein>
    <recommendedName>
        <fullName evidence="11">Sulphur transport domain-containing protein</fullName>
    </recommendedName>
</protein>
<dbReference type="PROSITE" id="PS51257">
    <property type="entry name" value="PROKAR_LIPOPROTEIN"/>
    <property type="match status" value="1"/>
</dbReference>
<reference evidence="9" key="1">
    <citation type="submission" date="2021-05" db="EMBL/GenBank/DDBJ databases">
        <title>The genome of the haptophyte Pavlova lutheri (Diacronema luteri, Pavlovales) - a model for lipid biosynthesis in eukaryotic algae.</title>
        <authorList>
            <person name="Hulatt C.J."/>
            <person name="Posewitz M.C."/>
        </authorList>
    </citation>
    <scope>NUCLEOTIDE SEQUENCE</scope>
    <source>
        <strain evidence="9">NIVA-4/92</strain>
    </source>
</reference>
<keyword evidence="5 8" id="KW-0812">Transmembrane</keyword>
<evidence type="ECO:0008006" key="11">
    <source>
        <dbReference type="Google" id="ProtNLM"/>
    </source>
</evidence>